<keyword evidence="6" id="KW-0227">DNA damage</keyword>
<dbReference type="InterPro" id="IPR034747">
    <property type="entry name" value="EXOI_SH3"/>
</dbReference>
<organism evidence="19 20">
    <name type="scientific">Mesosutterella multiformis</name>
    <dbReference type="NCBI Taxonomy" id="2259133"/>
    <lineage>
        <taxon>Bacteria</taxon>
        <taxon>Pseudomonadati</taxon>
        <taxon>Pseudomonadota</taxon>
        <taxon>Betaproteobacteria</taxon>
        <taxon>Burkholderiales</taxon>
        <taxon>Sutterellaceae</taxon>
        <taxon>Mesosutterella</taxon>
    </lineage>
</organism>
<feature type="binding site" evidence="14">
    <location>
        <position position="11"/>
    </location>
    <ligand>
        <name>substrate</name>
    </ligand>
</feature>
<reference evidence="19 20" key="1">
    <citation type="journal article" date="2018" name="Int. J. Syst. Evol. Microbiol.">
        <title>Mesosutterella multiformis gen. nov., sp. nov., a member of the family Sutterellaceae and Sutterella megalosphaeroides sp. nov., isolated from human faeces.</title>
        <authorList>
            <person name="Sakamoto M."/>
            <person name="Ikeyama N."/>
            <person name="Kunihiro T."/>
            <person name="Iino T."/>
            <person name="Yuki M."/>
            <person name="Ohkuma M."/>
        </authorList>
    </citation>
    <scope>NUCLEOTIDE SEQUENCE [LARGE SCALE GENOMIC DNA]</scope>
    <source>
        <strain evidence="19 20">4NBBH2</strain>
    </source>
</reference>
<evidence type="ECO:0000256" key="5">
    <source>
        <dbReference type="ARBA" id="ARBA00022723"/>
    </source>
</evidence>
<dbReference type="Gene3D" id="3.30.1520.20">
    <property type="entry name" value="Exonuclease ExoI, domain 2"/>
    <property type="match status" value="1"/>
</dbReference>
<evidence type="ECO:0000313" key="20">
    <source>
        <dbReference type="Proteomes" id="UP000266091"/>
    </source>
</evidence>
<evidence type="ECO:0000256" key="15">
    <source>
        <dbReference type="PIRSR" id="PIRSR000977-2"/>
    </source>
</evidence>
<dbReference type="Gene3D" id="3.30.420.10">
    <property type="entry name" value="Ribonuclease H-like superfamily/Ribonuclease H"/>
    <property type="match status" value="1"/>
</dbReference>
<dbReference type="PROSITE" id="PS51784">
    <property type="entry name" value="EXOI_SH3"/>
    <property type="match status" value="1"/>
</dbReference>
<dbReference type="RefSeq" id="WP_116269890.1">
    <property type="nucleotide sequence ID" value="NZ_BGZJ01000001.1"/>
</dbReference>
<evidence type="ECO:0000256" key="13">
    <source>
        <dbReference type="ARBA" id="ARBA00046792"/>
    </source>
</evidence>
<evidence type="ECO:0000256" key="16">
    <source>
        <dbReference type="SAM" id="MobiDB-lite"/>
    </source>
</evidence>
<keyword evidence="9 15" id="KW-0460">Magnesium</keyword>
<keyword evidence="10" id="KW-0238">DNA-binding</keyword>
<evidence type="ECO:0000256" key="8">
    <source>
        <dbReference type="ARBA" id="ARBA00022839"/>
    </source>
</evidence>
<feature type="region of interest" description="Disordered" evidence="16">
    <location>
        <begin position="367"/>
        <end position="392"/>
    </location>
</feature>
<evidence type="ECO:0000256" key="9">
    <source>
        <dbReference type="ARBA" id="ARBA00022842"/>
    </source>
</evidence>
<dbReference type="InterPro" id="IPR036397">
    <property type="entry name" value="RNaseH_sf"/>
</dbReference>
<dbReference type="Pfam" id="PF08411">
    <property type="entry name" value="ExoI_SH3"/>
    <property type="match status" value="1"/>
</dbReference>
<evidence type="ECO:0000256" key="14">
    <source>
        <dbReference type="PIRSR" id="PIRSR000977-1"/>
    </source>
</evidence>
<dbReference type="InterPro" id="IPR012337">
    <property type="entry name" value="RNaseH-like_sf"/>
</dbReference>
<keyword evidence="20" id="KW-1185">Reference proteome</keyword>
<dbReference type="GO" id="GO:0003677">
    <property type="term" value="F:DNA binding"/>
    <property type="evidence" value="ECO:0007669"/>
    <property type="project" value="UniProtKB-KW"/>
</dbReference>
<dbReference type="OrthoDB" id="9763470at2"/>
<comment type="catalytic activity">
    <reaction evidence="1">
        <text>Exonucleolytic cleavage in the 3'- to 5'-direction to yield nucleoside 5'-phosphates.</text>
        <dbReference type="EC" id="3.1.11.1"/>
    </reaction>
</comment>
<comment type="caution">
    <text evidence="19">The sequence shown here is derived from an EMBL/GenBank/DDBJ whole genome shotgun (WGS) entry which is preliminary data.</text>
</comment>
<dbReference type="CDD" id="cd06138">
    <property type="entry name" value="ExoI_N"/>
    <property type="match status" value="1"/>
</dbReference>
<dbReference type="EMBL" id="BGZJ01000001">
    <property type="protein sequence ID" value="GBO93523.1"/>
    <property type="molecule type" value="Genomic_DNA"/>
</dbReference>
<evidence type="ECO:0000259" key="17">
    <source>
        <dbReference type="PROSITE" id="PS51784"/>
    </source>
</evidence>
<dbReference type="SUPFAM" id="SSF53098">
    <property type="entry name" value="Ribonuclease H-like"/>
    <property type="match status" value="1"/>
</dbReference>
<dbReference type="PROSITE" id="PS51785">
    <property type="entry name" value="EXOI_C"/>
    <property type="match status" value="1"/>
</dbReference>
<comment type="cofactor">
    <cofactor evidence="15">
        <name>Mg(2+)</name>
        <dbReference type="ChEBI" id="CHEBI:18420"/>
    </cofactor>
    <text evidence="15">Binds 2 Mg(2+) ions per monomer.</text>
</comment>
<feature type="binding site" evidence="15">
    <location>
        <position position="198"/>
    </location>
    <ligand>
        <name>Mg(2+)</name>
        <dbReference type="ChEBI" id="CHEBI:18420"/>
        <label>2</label>
    </ligand>
</feature>
<dbReference type="FunFam" id="3.30.420.10:FF:000033">
    <property type="entry name" value="Exodeoxyribonuclease I"/>
    <property type="match status" value="1"/>
</dbReference>
<evidence type="ECO:0000256" key="6">
    <source>
        <dbReference type="ARBA" id="ARBA00022763"/>
    </source>
</evidence>
<keyword evidence="5 15" id="KW-0479">Metal-binding</keyword>
<comment type="subunit">
    <text evidence="13">Monomer. Interacts with ssb (via C-terminus); this interaction stimulates the exonuclease activity by recruiting the enzyme to its substrate.</text>
</comment>
<protein>
    <recommendedName>
        <fullName evidence="3">Exodeoxyribonuclease I</fullName>
        <ecNumber evidence="2">3.1.11.1</ecNumber>
    </recommendedName>
    <alternativeName>
        <fullName evidence="12">DNA deoxyribophosphodiesterase</fullName>
    </alternativeName>
</protein>
<dbReference type="GO" id="GO:0006281">
    <property type="term" value="P:DNA repair"/>
    <property type="evidence" value="ECO:0007669"/>
    <property type="project" value="UniProtKB-KW"/>
</dbReference>
<evidence type="ECO:0000259" key="18">
    <source>
        <dbReference type="PROSITE" id="PS51785"/>
    </source>
</evidence>
<evidence type="ECO:0000256" key="2">
    <source>
        <dbReference type="ARBA" id="ARBA00012108"/>
    </source>
</evidence>
<feature type="binding site" evidence="15">
    <location>
        <position position="11"/>
    </location>
    <ligand>
        <name>Mg(2+)</name>
        <dbReference type="ChEBI" id="CHEBI:18420"/>
        <label>2</label>
    </ligand>
</feature>
<keyword evidence="8" id="KW-0269">Exonuclease</keyword>
<evidence type="ECO:0000256" key="4">
    <source>
        <dbReference type="ARBA" id="ARBA00022722"/>
    </source>
</evidence>
<dbReference type="EC" id="3.1.11.1" evidence="2"/>
<keyword evidence="11" id="KW-0234">DNA repair</keyword>
<proteinExistence type="predicted"/>
<dbReference type="Pfam" id="PF00929">
    <property type="entry name" value="RNase_T"/>
    <property type="match status" value="1"/>
</dbReference>
<dbReference type="AlphaFoldDB" id="A0A388SD05"/>
<name>A0A388SD05_9BURK</name>
<evidence type="ECO:0000256" key="3">
    <source>
        <dbReference type="ARBA" id="ARBA00019900"/>
    </source>
</evidence>
<accession>A0A388SD05</accession>
<dbReference type="InterPro" id="IPR013520">
    <property type="entry name" value="Ribonucl_H"/>
</dbReference>
<evidence type="ECO:0000256" key="7">
    <source>
        <dbReference type="ARBA" id="ARBA00022801"/>
    </source>
</evidence>
<evidence type="ECO:0000256" key="10">
    <source>
        <dbReference type="ARBA" id="ARBA00023125"/>
    </source>
</evidence>
<dbReference type="NCBIfam" id="NF008746">
    <property type="entry name" value="PRK11779.1"/>
    <property type="match status" value="1"/>
</dbReference>
<gene>
    <name evidence="19" type="primary">sbcB</name>
    <name evidence="19" type="ORF">MESMUL_08770</name>
</gene>
<sequence length="495" mass="56811">MSNTFYWHDYETFGLRGDERRPSQFAGVRTDENLNFIGEGEVLYCRPNRDFLPSPESCLLTGIIPQYCEENGLPENEFARAVFARLSEPDTIGIGYNNLSFDDEVSRFLFWRNFLPPYTREYSAGCSRWDLYPITLAVWALRPEGIEWPLRKDWIPKLEAKRILKDENPDLDGHTFKLECLTAANGISHEKAHDALSDVYGTVALAGLIRKTKPKLWQWAFKHRGKQAVIEELNRGPVVWVDSHIGQTHGYLKCALKIAAMPHDPNRVLLWDLERDPEELFTLRSEDVERRIFTSGDENDPRLPVYTLRVNKCPFVCSHLGVLSGGQAEKFGIDLEAVKRNAEKFTPERMSEVTAMLIAGLEEAHEKEIPEPEQDPDEALYSSGFPSRSDSRMVEKVSGLTGEALAESYHEGRIHFDNPVYDQLLLRYRARNFPETLTDDERTLWLHDAKQRIEGRKDSYVETLDQLAVRTGEQGRPILSALYDWSRGVFRDLGI</sequence>
<evidence type="ECO:0000256" key="1">
    <source>
        <dbReference type="ARBA" id="ARBA00000563"/>
    </source>
</evidence>
<dbReference type="Proteomes" id="UP000266091">
    <property type="component" value="Unassembled WGS sequence"/>
</dbReference>
<dbReference type="GO" id="GO:0046872">
    <property type="term" value="F:metal ion binding"/>
    <property type="evidence" value="ECO:0007669"/>
    <property type="project" value="UniProtKB-KW"/>
</dbReference>
<feature type="domain" description="ExoI C-terminal" evidence="18">
    <location>
        <begin position="372"/>
        <end position="490"/>
    </location>
</feature>
<dbReference type="Pfam" id="PF26016">
    <property type="entry name" value="ExoI_C"/>
    <property type="match status" value="1"/>
</dbReference>
<accession>A0A401LJI1</accession>
<dbReference type="GO" id="GO:0008310">
    <property type="term" value="F:single-stranded DNA 3'-5' DNA exonuclease activity"/>
    <property type="evidence" value="ECO:0007669"/>
    <property type="project" value="UniProtKB-EC"/>
</dbReference>
<dbReference type="PIRSF" id="PIRSF000977">
    <property type="entry name" value="Exodeoxyribonuclease_I"/>
    <property type="match status" value="1"/>
</dbReference>
<evidence type="ECO:0000256" key="11">
    <source>
        <dbReference type="ARBA" id="ARBA00023204"/>
    </source>
</evidence>
<dbReference type="Gene3D" id="1.20.1280.70">
    <property type="entry name" value="Exonuclease ExoI, domain 3"/>
    <property type="match status" value="1"/>
</dbReference>
<dbReference type="InterPro" id="IPR058561">
    <property type="entry name" value="Exonuc_1_C"/>
</dbReference>
<evidence type="ECO:0000256" key="12">
    <source>
        <dbReference type="ARBA" id="ARBA00031220"/>
    </source>
</evidence>
<feature type="domain" description="ExoI SH3-like" evidence="17">
    <location>
        <begin position="214"/>
        <end position="365"/>
    </location>
</feature>
<dbReference type="InterPro" id="IPR013620">
    <property type="entry name" value="Exonuc_1_SH3"/>
</dbReference>
<feature type="binding site" evidence="15">
    <location>
        <position position="9"/>
    </location>
    <ligand>
        <name>Mg(2+)</name>
        <dbReference type="ChEBI" id="CHEBI:18420"/>
        <label>1</label>
    </ligand>
</feature>
<feature type="binding site" evidence="14">
    <location>
        <position position="177"/>
    </location>
    <ligand>
        <name>substrate</name>
    </ligand>
</feature>
<keyword evidence="4" id="KW-0540">Nuclease</keyword>
<dbReference type="InterPro" id="IPR038649">
    <property type="entry name" value="EXOI_SH3_sf"/>
</dbReference>
<dbReference type="InterPro" id="IPR023607">
    <property type="entry name" value="Exodeoxyribonuclease_I"/>
</dbReference>
<keyword evidence="7" id="KW-0378">Hydrolase</keyword>
<evidence type="ECO:0000313" key="19">
    <source>
        <dbReference type="EMBL" id="GBO93523.1"/>
    </source>
</evidence>